<keyword evidence="2" id="KW-0238">DNA-binding</keyword>
<evidence type="ECO:0000313" key="6">
    <source>
        <dbReference type="Proteomes" id="UP001501496"/>
    </source>
</evidence>
<dbReference type="Proteomes" id="UP001501496">
    <property type="component" value="Unassembled WGS sequence"/>
</dbReference>
<dbReference type="InterPro" id="IPR020449">
    <property type="entry name" value="Tscrpt_reg_AraC-type_HTH"/>
</dbReference>
<evidence type="ECO:0000256" key="1">
    <source>
        <dbReference type="ARBA" id="ARBA00023015"/>
    </source>
</evidence>
<dbReference type="InterPro" id="IPR009057">
    <property type="entry name" value="Homeodomain-like_sf"/>
</dbReference>
<evidence type="ECO:0000259" key="4">
    <source>
        <dbReference type="PROSITE" id="PS01124"/>
    </source>
</evidence>
<proteinExistence type="predicted"/>
<gene>
    <name evidence="5" type="ORF">GCM10022291_07700</name>
</gene>
<dbReference type="RefSeq" id="WP_344786762.1">
    <property type="nucleotide sequence ID" value="NZ_BAABCA010000002.1"/>
</dbReference>
<evidence type="ECO:0000256" key="3">
    <source>
        <dbReference type="ARBA" id="ARBA00023163"/>
    </source>
</evidence>
<reference evidence="6" key="1">
    <citation type="journal article" date="2019" name="Int. J. Syst. Evol. Microbiol.">
        <title>The Global Catalogue of Microorganisms (GCM) 10K type strain sequencing project: providing services to taxonomists for standard genome sequencing and annotation.</title>
        <authorList>
            <consortium name="The Broad Institute Genomics Platform"/>
            <consortium name="The Broad Institute Genome Sequencing Center for Infectious Disease"/>
            <person name="Wu L."/>
            <person name="Ma J."/>
        </authorList>
    </citation>
    <scope>NUCLEOTIDE SEQUENCE [LARGE SCALE GENOMIC DNA]</scope>
    <source>
        <strain evidence="6">JCM 17630</strain>
    </source>
</reference>
<organism evidence="5 6">
    <name type="scientific">Postechiella marina</name>
    <dbReference type="NCBI Taxonomy" id="943941"/>
    <lineage>
        <taxon>Bacteria</taxon>
        <taxon>Pseudomonadati</taxon>
        <taxon>Bacteroidota</taxon>
        <taxon>Flavobacteriia</taxon>
        <taxon>Flavobacteriales</taxon>
        <taxon>Flavobacteriaceae</taxon>
        <taxon>Postechiella</taxon>
    </lineage>
</organism>
<dbReference type="InterPro" id="IPR053142">
    <property type="entry name" value="PchR_regulatory_protein"/>
</dbReference>
<dbReference type="Pfam" id="PF12833">
    <property type="entry name" value="HTH_18"/>
    <property type="match status" value="1"/>
</dbReference>
<dbReference type="Gene3D" id="1.10.10.60">
    <property type="entry name" value="Homeodomain-like"/>
    <property type="match status" value="1"/>
</dbReference>
<feature type="domain" description="HTH araC/xylS-type" evidence="4">
    <location>
        <begin position="233"/>
        <end position="331"/>
    </location>
</feature>
<dbReference type="InterPro" id="IPR018060">
    <property type="entry name" value="HTH_AraC"/>
</dbReference>
<sequence>MKHLHITATNFDTILKQLQTVLKGSIKQNLKEHILKFDTSLGYGTIRGTKSKGGISYLEFDVTFNEDIKLTIASPVKTAINFAYCSEGKMAHTFKNTSKRIELETFQTAILANVEQENNMLYFYRGMQVVMSLISVNTRFGNVGDFAINKELRQRYIEDRTEDVAIVSSYNLKIAERIKQLQAIKQEGVVRALLIEGLVHVILALEIEQHKKDTLKKENATGSLTCKEMVKVKDLSEFIYNFPETNLTVTELSHKIGLTPTKLQEGFKLMHNRTVNDFIRDVRVTKSEVLIKTTDMNISQILYTLGFSSRSYFSKIFKEKYNCSPSQYKLQNKLAVSA</sequence>
<evidence type="ECO:0000313" key="5">
    <source>
        <dbReference type="EMBL" id="GAA4232600.1"/>
    </source>
</evidence>
<protein>
    <recommendedName>
        <fullName evidence="4">HTH araC/xylS-type domain-containing protein</fullName>
    </recommendedName>
</protein>
<dbReference type="PANTHER" id="PTHR47893:SF1">
    <property type="entry name" value="REGULATORY PROTEIN PCHR"/>
    <property type="match status" value="1"/>
</dbReference>
<name>A0ABP8C3K0_9FLAO</name>
<dbReference type="InterPro" id="IPR018062">
    <property type="entry name" value="HTH_AraC-typ_CS"/>
</dbReference>
<keyword evidence="3" id="KW-0804">Transcription</keyword>
<keyword evidence="6" id="KW-1185">Reference proteome</keyword>
<comment type="caution">
    <text evidence="5">The sequence shown here is derived from an EMBL/GenBank/DDBJ whole genome shotgun (WGS) entry which is preliminary data.</text>
</comment>
<dbReference type="EMBL" id="BAABCA010000002">
    <property type="protein sequence ID" value="GAA4232600.1"/>
    <property type="molecule type" value="Genomic_DNA"/>
</dbReference>
<dbReference type="PRINTS" id="PR00032">
    <property type="entry name" value="HTHARAC"/>
</dbReference>
<dbReference type="PROSITE" id="PS01124">
    <property type="entry name" value="HTH_ARAC_FAMILY_2"/>
    <property type="match status" value="1"/>
</dbReference>
<dbReference type="PROSITE" id="PS00041">
    <property type="entry name" value="HTH_ARAC_FAMILY_1"/>
    <property type="match status" value="1"/>
</dbReference>
<dbReference type="SMART" id="SM00342">
    <property type="entry name" value="HTH_ARAC"/>
    <property type="match status" value="1"/>
</dbReference>
<dbReference type="SUPFAM" id="SSF46689">
    <property type="entry name" value="Homeodomain-like"/>
    <property type="match status" value="1"/>
</dbReference>
<keyword evidence="1" id="KW-0805">Transcription regulation</keyword>
<evidence type="ECO:0000256" key="2">
    <source>
        <dbReference type="ARBA" id="ARBA00023125"/>
    </source>
</evidence>
<accession>A0ABP8C3K0</accession>
<dbReference type="PANTHER" id="PTHR47893">
    <property type="entry name" value="REGULATORY PROTEIN PCHR"/>
    <property type="match status" value="1"/>
</dbReference>